<dbReference type="EMBL" id="BAAFJT010000003">
    <property type="protein sequence ID" value="GAB0186021.1"/>
    <property type="molecule type" value="Genomic_DNA"/>
</dbReference>
<evidence type="ECO:0000313" key="3">
    <source>
        <dbReference type="Proteomes" id="UP001623348"/>
    </source>
</evidence>
<dbReference type="Proteomes" id="UP001623348">
    <property type="component" value="Unassembled WGS sequence"/>
</dbReference>
<proteinExistence type="predicted"/>
<gene>
    <name evidence="2" type="ORF">GRJ2_001067400</name>
</gene>
<organism evidence="2 3">
    <name type="scientific">Grus japonensis</name>
    <name type="common">Japanese crane</name>
    <name type="synonym">Red-crowned crane</name>
    <dbReference type="NCBI Taxonomy" id="30415"/>
    <lineage>
        <taxon>Eukaryota</taxon>
        <taxon>Metazoa</taxon>
        <taxon>Chordata</taxon>
        <taxon>Craniata</taxon>
        <taxon>Vertebrata</taxon>
        <taxon>Euteleostomi</taxon>
        <taxon>Archelosauria</taxon>
        <taxon>Archosauria</taxon>
        <taxon>Dinosauria</taxon>
        <taxon>Saurischia</taxon>
        <taxon>Theropoda</taxon>
        <taxon>Coelurosauria</taxon>
        <taxon>Aves</taxon>
        <taxon>Neognathae</taxon>
        <taxon>Neoaves</taxon>
        <taxon>Gruiformes</taxon>
        <taxon>Gruidae</taxon>
        <taxon>Grus</taxon>
    </lineage>
</organism>
<evidence type="ECO:0000256" key="1">
    <source>
        <dbReference type="SAM" id="MobiDB-lite"/>
    </source>
</evidence>
<comment type="caution">
    <text evidence="2">The sequence shown here is derived from an EMBL/GenBank/DDBJ whole genome shotgun (WGS) entry which is preliminary data.</text>
</comment>
<accession>A0ABC9WLD1</accession>
<keyword evidence="3" id="KW-1185">Reference proteome</keyword>
<name>A0ABC9WLD1_GRUJA</name>
<feature type="region of interest" description="Disordered" evidence="1">
    <location>
        <begin position="47"/>
        <end position="69"/>
    </location>
</feature>
<sequence>MLHSSSWERGVRICERNNYADTKASEEGGGGDAPGALQPVEVHGGADMHLQPMEDPMPEQVEAREGGCGPWEAHTGASFWQDLWTRGERSPHWSRFAGRTCDPVGDPHWSSLLLKVCTLWKGPTME</sequence>
<protein>
    <submittedName>
        <fullName evidence="2">Zinc finger and BTB domain-containing protein 5</fullName>
    </submittedName>
</protein>
<feature type="region of interest" description="Disordered" evidence="1">
    <location>
        <begin position="21"/>
        <end position="40"/>
    </location>
</feature>
<dbReference type="AlphaFoldDB" id="A0ABC9WLD1"/>
<evidence type="ECO:0000313" key="2">
    <source>
        <dbReference type="EMBL" id="GAB0186021.1"/>
    </source>
</evidence>
<reference evidence="2 3" key="1">
    <citation type="submission" date="2024-06" db="EMBL/GenBank/DDBJ databases">
        <title>The draft genome of Grus japonensis, version 3.</title>
        <authorList>
            <person name="Nabeshima K."/>
            <person name="Suzuki S."/>
            <person name="Onuma M."/>
        </authorList>
    </citation>
    <scope>NUCLEOTIDE SEQUENCE [LARGE SCALE GENOMIC DNA]</scope>
    <source>
        <strain evidence="2 3">451A</strain>
    </source>
</reference>